<sequence>MLDHQHGVARLHQPLQHSQQHMHVVGVQAGGGLVQNINGGAGGALG</sequence>
<evidence type="ECO:0000313" key="1">
    <source>
        <dbReference type="EMBL" id="MPN07313.1"/>
    </source>
</evidence>
<organism evidence="1">
    <name type="scientific">bioreactor metagenome</name>
    <dbReference type="NCBI Taxonomy" id="1076179"/>
    <lineage>
        <taxon>unclassified sequences</taxon>
        <taxon>metagenomes</taxon>
        <taxon>ecological metagenomes</taxon>
    </lineage>
</organism>
<dbReference type="EMBL" id="VSSQ01053272">
    <property type="protein sequence ID" value="MPN07313.1"/>
    <property type="molecule type" value="Genomic_DNA"/>
</dbReference>
<accession>A0A645F417</accession>
<comment type="caution">
    <text evidence="1">The sequence shown here is derived from an EMBL/GenBank/DDBJ whole genome shotgun (WGS) entry which is preliminary data.</text>
</comment>
<protein>
    <submittedName>
        <fullName evidence="1">Uncharacterized protein</fullName>
    </submittedName>
</protein>
<dbReference type="AntiFam" id="ANF00159">
    <property type="entry name" value="Shadow ORF (opposite uvrA)"/>
</dbReference>
<gene>
    <name evidence="1" type="ORF">SDC9_154579</name>
</gene>
<proteinExistence type="predicted"/>
<dbReference type="AlphaFoldDB" id="A0A645F417"/>
<reference evidence="1" key="1">
    <citation type="submission" date="2019-08" db="EMBL/GenBank/DDBJ databases">
        <authorList>
            <person name="Kucharzyk K."/>
            <person name="Murdoch R.W."/>
            <person name="Higgins S."/>
            <person name="Loffler F."/>
        </authorList>
    </citation>
    <scope>NUCLEOTIDE SEQUENCE</scope>
</reference>
<name>A0A645F417_9ZZZZ</name>